<proteinExistence type="predicted"/>
<feature type="compositionally biased region" description="Polar residues" evidence="2">
    <location>
        <begin position="933"/>
        <end position="949"/>
    </location>
</feature>
<feature type="coiled-coil region" evidence="1">
    <location>
        <begin position="601"/>
        <end position="670"/>
    </location>
</feature>
<name>A0A364NEC6_STELY</name>
<feature type="compositionally biased region" description="Acidic residues" evidence="2">
    <location>
        <begin position="1090"/>
        <end position="1101"/>
    </location>
</feature>
<sequence>MADIGAALFSELTRVIECPYPPSLSPLSDLLARANVPTIRACIQGRSPCALDKLAKIVRDALPLTAYTLRVLHRLCNAPEFQHELLTRYPGLLNGLLERANSSKQDFNELAELCVLLLSKKLPDAVPLPAAAQNFLLNVFEKACLDPDSYALESVYRMLNGACRRLHRLLPGTVKRRFDSELCRILQNVVVGDSAMLLLWVYGIVLLVEHPQGIQGVQESSASEQPVSTQSLMQQWTTTAGQKLFGSTKNVQKSIQMTCLNVLWLLKAKVEDDEAAEGIRIASRIMQHIDQDVKDSWLTYEKNVALFNKCRSRIEESAMTSTVHLEALSFFGGLSGSSGLPNGITKHYVSSISKASGTANTDTFAETLSVSLPRFAPHVQDIEALFHCVLEACVERPSSLHMSNLISLADELTTATLSSTALRGDVLRTFSLPKIQEDIWNLVRLNLKDEVIKCCNYAASLHRQLVAATIASLLTIALAAEPGELKLPRTLTTALVKKQRGLPHVGNACPHSSSASSIPSISLFQAASTQYTGQHLEDWSTRLDSELESQAKYQRDALLRSVAQICTDLETRCSTVEEPLRREKEKSTKLEEQICRLSDELESLRIQNEDSVDQLEGLEKELEDSREDLDRLRQEKLDITQDRERACLRVKELEVLLEESNRKADDAVQAGLEDFGAKEAELRSMILQREEDIRTRDLETQQLHETINELRQSLAQREADHNTLVGEYELLQHRCTEAEEMLVQERQKISNMHDEFAHCKSQILKLQHSLRDKETALENAMKESMAVHKMHKESRESLEAHANDLVVTHATEMKSVKLKANQDREALENQLQNVLKEFEREKYGHDKTRSEVNHLQEAMPPLEARILELEEFCKEQEEELEERRTIQRNVLAHFGVSSQQPMAIRSTSRSYKDVAPAPTTREPRTHRRRKSAFITQSNTPNAETSAPPVTSSAAGNTANASFESSSSQASGPTPKRSKPRPTFKVPTMHTPYTQKPRLISKSASSRLSPSKRSALRQISPNRRHTVGFAMTESAEEDCAGDSELMGAARRGSLQDLEQVEFDDDDDDDEFMTSAALTPGFMTGTGRVPDEVEEDDVTTTEL</sequence>
<accession>A0A364NEC6</accession>
<reference evidence="4" key="1">
    <citation type="submission" date="2018-05" db="EMBL/GenBank/DDBJ databases">
        <title>Draft genome sequence of Stemphylium lycopersici strain CIDEFI 213.</title>
        <authorList>
            <person name="Medina R."/>
            <person name="Franco M.E.E."/>
            <person name="Lucentini C.G."/>
            <person name="Saparrat M.C.N."/>
            <person name="Balatti P.A."/>
        </authorList>
    </citation>
    <scope>NUCLEOTIDE SEQUENCE [LARGE SCALE GENOMIC DNA]</scope>
    <source>
        <strain evidence="4">CIDEFI 213</strain>
    </source>
</reference>
<dbReference type="EMBL" id="QGDH01000009">
    <property type="protein sequence ID" value="RAR15664.1"/>
    <property type="molecule type" value="Genomic_DNA"/>
</dbReference>
<feature type="compositionally biased region" description="Polar residues" evidence="2">
    <location>
        <begin position="900"/>
        <end position="909"/>
    </location>
</feature>
<evidence type="ECO:0000256" key="1">
    <source>
        <dbReference type="SAM" id="Coils"/>
    </source>
</evidence>
<feature type="compositionally biased region" description="Low complexity" evidence="2">
    <location>
        <begin position="1000"/>
        <end position="1012"/>
    </location>
</feature>
<dbReference type="AlphaFoldDB" id="A0A364NEC6"/>
<feature type="coiled-coil region" evidence="1">
    <location>
        <begin position="728"/>
        <end position="783"/>
    </location>
</feature>
<feature type="region of interest" description="Disordered" evidence="2">
    <location>
        <begin position="900"/>
        <end position="1014"/>
    </location>
</feature>
<evidence type="ECO:0000313" key="4">
    <source>
        <dbReference type="Proteomes" id="UP000249619"/>
    </source>
</evidence>
<dbReference type="Proteomes" id="UP000249619">
    <property type="component" value="Unassembled WGS sequence"/>
</dbReference>
<evidence type="ECO:0000313" key="3">
    <source>
        <dbReference type="EMBL" id="RAR15664.1"/>
    </source>
</evidence>
<protein>
    <submittedName>
        <fullName evidence="3">Uncharacterized protein</fullName>
    </submittedName>
</protein>
<organism evidence="3 4">
    <name type="scientific">Stemphylium lycopersici</name>
    <name type="common">Tomato gray leaf spot disease fungus</name>
    <name type="synonym">Thyrospora lycopersici</name>
    <dbReference type="NCBI Taxonomy" id="183478"/>
    <lineage>
        <taxon>Eukaryota</taxon>
        <taxon>Fungi</taxon>
        <taxon>Dikarya</taxon>
        <taxon>Ascomycota</taxon>
        <taxon>Pezizomycotina</taxon>
        <taxon>Dothideomycetes</taxon>
        <taxon>Pleosporomycetidae</taxon>
        <taxon>Pleosporales</taxon>
        <taxon>Pleosporineae</taxon>
        <taxon>Pleosporaceae</taxon>
        <taxon>Stemphylium</taxon>
    </lineage>
</organism>
<evidence type="ECO:0000256" key="2">
    <source>
        <dbReference type="SAM" id="MobiDB-lite"/>
    </source>
</evidence>
<gene>
    <name evidence="3" type="ORF">DDE83_000896</name>
</gene>
<feature type="region of interest" description="Disordered" evidence="2">
    <location>
        <begin position="1077"/>
        <end position="1101"/>
    </location>
</feature>
<feature type="coiled-coil region" evidence="1">
    <location>
        <begin position="810"/>
        <end position="841"/>
    </location>
</feature>
<feature type="compositionally biased region" description="Low complexity" evidence="2">
    <location>
        <begin position="950"/>
        <end position="970"/>
    </location>
</feature>
<comment type="caution">
    <text evidence="3">The sequence shown here is derived from an EMBL/GenBank/DDBJ whole genome shotgun (WGS) entry which is preliminary data.</text>
</comment>
<keyword evidence="1" id="KW-0175">Coiled coil</keyword>
<keyword evidence="4" id="KW-1185">Reference proteome</keyword>